<proteinExistence type="predicted"/>
<organism evidence="1 2">
    <name type="scientific">Glossina austeni</name>
    <name type="common">Savannah tsetse fly</name>
    <dbReference type="NCBI Taxonomy" id="7395"/>
    <lineage>
        <taxon>Eukaryota</taxon>
        <taxon>Metazoa</taxon>
        <taxon>Ecdysozoa</taxon>
        <taxon>Arthropoda</taxon>
        <taxon>Hexapoda</taxon>
        <taxon>Insecta</taxon>
        <taxon>Pterygota</taxon>
        <taxon>Neoptera</taxon>
        <taxon>Endopterygota</taxon>
        <taxon>Diptera</taxon>
        <taxon>Brachycera</taxon>
        <taxon>Muscomorpha</taxon>
        <taxon>Hippoboscoidea</taxon>
        <taxon>Glossinidae</taxon>
        <taxon>Glossina</taxon>
    </lineage>
</organism>
<reference evidence="1" key="1">
    <citation type="submission" date="2020-05" db="UniProtKB">
        <authorList>
            <consortium name="EnsemblMetazoa"/>
        </authorList>
    </citation>
    <scope>IDENTIFICATION</scope>
    <source>
        <strain evidence="1">TTRI</strain>
    </source>
</reference>
<dbReference type="VEuPathDB" id="VectorBase:GAUT041688"/>
<evidence type="ECO:0000313" key="2">
    <source>
        <dbReference type="Proteomes" id="UP000078200"/>
    </source>
</evidence>
<accession>A0A1A9VMH8</accession>
<dbReference type="AlphaFoldDB" id="A0A1A9VMH8"/>
<sequence length="126" mass="14331">MQRRAVEYMPGVNAVRAIRIYRLTIKTIKRKQPDLLHTLKSCITFLSQDGQRGAILHGWPGYAKALVVDICPCKPSRSVVIGLAVNAYLIYAYRRNPLNFVANIMSDFRFAFQLKGIPFIGMMLSR</sequence>
<evidence type="ECO:0000313" key="1">
    <source>
        <dbReference type="EnsemblMetazoa" id="GAUT041688-PA"/>
    </source>
</evidence>
<dbReference type="Proteomes" id="UP000078200">
    <property type="component" value="Unassembled WGS sequence"/>
</dbReference>
<protein>
    <submittedName>
        <fullName evidence="1">Uncharacterized protein</fullName>
    </submittedName>
</protein>
<name>A0A1A9VMH8_GLOAU</name>
<dbReference type="EnsemblMetazoa" id="GAUT041688-RA">
    <property type="protein sequence ID" value="GAUT041688-PA"/>
    <property type="gene ID" value="GAUT041688"/>
</dbReference>
<keyword evidence="2" id="KW-1185">Reference proteome</keyword>